<dbReference type="OrthoDB" id="9766847at2"/>
<dbReference type="Proteomes" id="UP000291469">
    <property type="component" value="Chromosome"/>
</dbReference>
<comment type="subcellular location">
    <subcellularLocation>
        <location evidence="2">Cell membrane</location>
    </subcellularLocation>
    <subcellularLocation>
        <location evidence="1">Membrane</location>
        <topology evidence="1">Single-pass membrane protein</topology>
    </subcellularLocation>
</comment>
<evidence type="ECO:0000256" key="3">
    <source>
        <dbReference type="ARBA" id="ARBA00007171"/>
    </source>
</evidence>
<keyword evidence="4" id="KW-1003">Cell membrane</keyword>
<dbReference type="GO" id="GO:0008360">
    <property type="term" value="P:regulation of cell shape"/>
    <property type="evidence" value="ECO:0007669"/>
    <property type="project" value="UniProtKB-KW"/>
</dbReference>
<keyword evidence="10" id="KW-0573">Peptidoglycan synthesis</keyword>
<keyword evidence="7 14" id="KW-0812">Transmembrane</keyword>
<dbReference type="Gene3D" id="3.40.710.10">
    <property type="entry name" value="DD-peptidase/beta-lactamase superfamily"/>
    <property type="match status" value="1"/>
</dbReference>
<evidence type="ECO:0000256" key="9">
    <source>
        <dbReference type="ARBA" id="ARBA00022960"/>
    </source>
</evidence>
<gene>
    <name evidence="17" type="primary">mrdA</name>
    <name evidence="17" type="ORF">ER308_03195</name>
</gene>
<evidence type="ECO:0000256" key="7">
    <source>
        <dbReference type="ARBA" id="ARBA00022692"/>
    </source>
</evidence>
<evidence type="ECO:0000259" key="16">
    <source>
        <dbReference type="Pfam" id="PF03717"/>
    </source>
</evidence>
<keyword evidence="13" id="KW-0961">Cell wall biogenesis/degradation</keyword>
<protein>
    <submittedName>
        <fullName evidence="17">Penicillin-binding protein 2</fullName>
    </submittedName>
</protein>
<dbReference type="GO" id="GO:0009252">
    <property type="term" value="P:peptidoglycan biosynthetic process"/>
    <property type="evidence" value="ECO:0007669"/>
    <property type="project" value="UniProtKB-KW"/>
</dbReference>
<dbReference type="InterPro" id="IPR017790">
    <property type="entry name" value="Penicillin-binding_protein_2"/>
</dbReference>
<keyword evidence="8" id="KW-0378">Hydrolase</keyword>
<sequence>MVPSLNVPAATDQAESTRLRLVFFALLLVSLFVLLFARMWYLQVMAGADFADRAEGNAVRTVSMEAPRGKILDREGEPLVDNEFVYVVGVQPAEIDDDEEEDVYEDLGEVLDMDGDEIATEIERSRVSPLRPRPIAVDVPEEVVLYIWENQSTRYPGVYAERLPRRTYPQGDLASHVLGYVTEIGEDQLASEAYEDYRAGELIGSAGVESGYESELRGTEGLRRLEVNPRNEVVRQLDEVLPTPGSDLRLTLDSDVQADTEEALLEGIETARQEPDDNNVASTLRATGGAVVVLDADNGEVRAMASYPDYDPSEFVGGVSTEYFADIQDPDNEIPLLNRAIQQTYPPGSVFKVVTASAALEHGFVGPNETLPCPPQWEWNDQTFPNWSSVDSGDISMAQSLTESCNTVYYELARDMWHAEQASGDDEREYLADHAEEWGLGGTLGIDLASERGGVVPGREWKREYWEQTRDRNCALAETAPDGSYEERLYTELCSEQGANWRGGDAVNMSIGQGDVQTTPLQIASVYAAVANGGTVFAPRVADEVVRPDGEVEAVEPEVVNDLELSDSTVQVLRSGLQGVNEDGGTAESTFEDFGPTIAGKTGTAQFGDSKQPYSWYAGYTVDPAEDGSRYVVVSLIEEGGGGSQTSAPIVRRVFESVLDVEETEIDLGEVTD</sequence>
<reference evidence="17 18" key="1">
    <citation type="submission" date="2019-01" db="EMBL/GenBank/DDBJ databases">
        <title>Egibacter rhizosphaerae EGI 80759T.</title>
        <authorList>
            <person name="Chen D.-D."/>
            <person name="Tian Y."/>
            <person name="Jiao J.-Y."/>
            <person name="Zhang X.-T."/>
            <person name="Zhang Y.-G."/>
            <person name="Zhang Y."/>
            <person name="Xiao M."/>
            <person name="Shu W.-S."/>
            <person name="Li W.-J."/>
        </authorList>
    </citation>
    <scope>NUCLEOTIDE SEQUENCE [LARGE SCALE GENOMIC DNA]</scope>
    <source>
        <strain evidence="17 18">EGI 80759</strain>
    </source>
</reference>
<dbReference type="KEGG" id="erz:ER308_03195"/>
<evidence type="ECO:0000256" key="12">
    <source>
        <dbReference type="ARBA" id="ARBA00023136"/>
    </source>
</evidence>
<name>A0A411YBS9_9ACTN</name>
<keyword evidence="11 14" id="KW-1133">Transmembrane helix</keyword>
<dbReference type="GO" id="GO:0071555">
    <property type="term" value="P:cell wall organization"/>
    <property type="evidence" value="ECO:0007669"/>
    <property type="project" value="UniProtKB-KW"/>
</dbReference>
<dbReference type="GO" id="GO:0005886">
    <property type="term" value="C:plasma membrane"/>
    <property type="evidence" value="ECO:0007669"/>
    <property type="project" value="UniProtKB-SubCell"/>
</dbReference>
<dbReference type="Gene3D" id="3.30.1390.30">
    <property type="entry name" value="Penicillin-binding protein 2a, domain 3"/>
    <property type="match status" value="1"/>
</dbReference>
<evidence type="ECO:0000256" key="10">
    <source>
        <dbReference type="ARBA" id="ARBA00022984"/>
    </source>
</evidence>
<evidence type="ECO:0000313" key="18">
    <source>
        <dbReference type="Proteomes" id="UP000291469"/>
    </source>
</evidence>
<feature type="transmembrane region" description="Helical" evidence="14">
    <location>
        <begin position="21"/>
        <end position="41"/>
    </location>
</feature>
<dbReference type="GO" id="GO:0008658">
    <property type="term" value="F:penicillin binding"/>
    <property type="evidence" value="ECO:0007669"/>
    <property type="project" value="InterPro"/>
</dbReference>
<dbReference type="NCBIfam" id="TIGR03423">
    <property type="entry name" value="pbp2_mrdA"/>
    <property type="match status" value="1"/>
</dbReference>
<evidence type="ECO:0000256" key="13">
    <source>
        <dbReference type="ARBA" id="ARBA00023316"/>
    </source>
</evidence>
<comment type="similarity">
    <text evidence="3">Belongs to the transpeptidase family.</text>
</comment>
<keyword evidence="5" id="KW-0997">Cell inner membrane</keyword>
<evidence type="ECO:0000259" key="15">
    <source>
        <dbReference type="Pfam" id="PF00905"/>
    </source>
</evidence>
<dbReference type="Pfam" id="PF03717">
    <property type="entry name" value="PBP_dimer"/>
    <property type="match status" value="1"/>
</dbReference>
<feature type="domain" description="Penicillin-binding protein dimerisation" evidence="16">
    <location>
        <begin position="65"/>
        <end position="237"/>
    </location>
</feature>
<evidence type="ECO:0000256" key="6">
    <source>
        <dbReference type="ARBA" id="ARBA00022670"/>
    </source>
</evidence>
<dbReference type="AlphaFoldDB" id="A0A411YBS9"/>
<dbReference type="SUPFAM" id="SSF56519">
    <property type="entry name" value="Penicillin binding protein dimerisation domain"/>
    <property type="match status" value="1"/>
</dbReference>
<proteinExistence type="inferred from homology"/>
<evidence type="ECO:0000256" key="8">
    <source>
        <dbReference type="ARBA" id="ARBA00022801"/>
    </source>
</evidence>
<dbReference type="GO" id="GO:0071972">
    <property type="term" value="F:peptidoglycan L,D-transpeptidase activity"/>
    <property type="evidence" value="ECO:0007669"/>
    <property type="project" value="TreeGrafter"/>
</dbReference>
<evidence type="ECO:0000256" key="5">
    <source>
        <dbReference type="ARBA" id="ARBA00022519"/>
    </source>
</evidence>
<dbReference type="PANTHER" id="PTHR30627">
    <property type="entry name" value="PEPTIDOGLYCAN D,D-TRANSPEPTIDASE"/>
    <property type="match status" value="1"/>
</dbReference>
<evidence type="ECO:0000256" key="14">
    <source>
        <dbReference type="SAM" id="Phobius"/>
    </source>
</evidence>
<dbReference type="InterPro" id="IPR001460">
    <property type="entry name" value="PCN-bd_Tpept"/>
</dbReference>
<evidence type="ECO:0000256" key="11">
    <source>
        <dbReference type="ARBA" id="ARBA00022989"/>
    </source>
</evidence>
<dbReference type="GO" id="GO:0006508">
    <property type="term" value="P:proteolysis"/>
    <property type="evidence" value="ECO:0007669"/>
    <property type="project" value="UniProtKB-KW"/>
</dbReference>
<keyword evidence="6" id="KW-0645">Protease</keyword>
<dbReference type="EMBL" id="CP036402">
    <property type="protein sequence ID" value="QBI18660.1"/>
    <property type="molecule type" value="Genomic_DNA"/>
</dbReference>
<feature type="domain" description="Penicillin-binding protein transpeptidase" evidence="15">
    <location>
        <begin position="289"/>
        <end position="655"/>
    </location>
</feature>
<evidence type="ECO:0000313" key="17">
    <source>
        <dbReference type="EMBL" id="QBI18660.1"/>
    </source>
</evidence>
<dbReference type="InterPro" id="IPR012338">
    <property type="entry name" value="Beta-lactam/transpept-like"/>
</dbReference>
<evidence type="ECO:0000256" key="1">
    <source>
        <dbReference type="ARBA" id="ARBA00004167"/>
    </source>
</evidence>
<keyword evidence="18" id="KW-1185">Reference proteome</keyword>
<organism evidence="17 18">
    <name type="scientific">Egibacter rhizosphaerae</name>
    <dbReference type="NCBI Taxonomy" id="1670831"/>
    <lineage>
        <taxon>Bacteria</taxon>
        <taxon>Bacillati</taxon>
        <taxon>Actinomycetota</taxon>
        <taxon>Nitriliruptoria</taxon>
        <taxon>Egibacterales</taxon>
        <taxon>Egibacteraceae</taxon>
        <taxon>Egibacter</taxon>
    </lineage>
</organism>
<dbReference type="InterPro" id="IPR036138">
    <property type="entry name" value="PBP_dimer_sf"/>
</dbReference>
<dbReference type="Pfam" id="PF00905">
    <property type="entry name" value="Transpeptidase"/>
    <property type="match status" value="1"/>
</dbReference>
<dbReference type="InterPro" id="IPR050515">
    <property type="entry name" value="Beta-lactam/transpept"/>
</dbReference>
<accession>A0A411YBS9</accession>
<keyword evidence="12 14" id="KW-0472">Membrane</keyword>
<dbReference type="PANTHER" id="PTHR30627:SF2">
    <property type="entry name" value="PEPTIDOGLYCAN D,D-TRANSPEPTIDASE MRDA"/>
    <property type="match status" value="1"/>
</dbReference>
<dbReference type="SUPFAM" id="SSF56601">
    <property type="entry name" value="beta-lactamase/transpeptidase-like"/>
    <property type="match status" value="1"/>
</dbReference>
<dbReference type="Gene3D" id="3.90.1310.10">
    <property type="entry name" value="Penicillin-binding protein 2a (Domain 2)"/>
    <property type="match status" value="1"/>
</dbReference>
<dbReference type="InterPro" id="IPR005311">
    <property type="entry name" value="PBP_dimer"/>
</dbReference>
<dbReference type="GO" id="GO:0009002">
    <property type="term" value="F:serine-type D-Ala-D-Ala carboxypeptidase activity"/>
    <property type="evidence" value="ECO:0007669"/>
    <property type="project" value="InterPro"/>
</dbReference>
<keyword evidence="9" id="KW-0133">Cell shape</keyword>
<evidence type="ECO:0000256" key="4">
    <source>
        <dbReference type="ARBA" id="ARBA00022475"/>
    </source>
</evidence>
<evidence type="ECO:0000256" key="2">
    <source>
        <dbReference type="ARBA" id="ARBA00004236"/>
    </source>
</evidence>